<comment type="similarity">
    <text evidence="1">Belongs to the bifunctional nuclease family.</text>
</comment>
<feature type="domain" description="BFN" evidence="4">
    <location>
        <begin position="1"/>
        <end position="86"/>
    </location>
</feature>
<dbReference type="OrthoDB" id="566835at2759"/>
<dbReference type="GO" id="GO:0005634">
    <property type="term" value="C:nucleus"/>
    <property type="evidence" value="ECO:0007669"/>
    <property type="project" value="TreeGrafter"/>
</dbReference>
<dbReference type="SUPFAM" id="SSF103256">
    <property type="entry name" value="Hypothetical protein TM0160"/>
    <property type="match status" value="1"/>
</dbReference>
<dbReference type="GO" id="GO:0030891">
    <property type="term" value="C:VCB complex"/>
    <property type="evidence" value="ECO:0007669"/>
    <property type="project" value="TreeGrafter"/>
</dbReference>
<evidence type="ECO:0000256" key="2">
    <source>
        <dbReference type="ARBA" id="ARBA00025428"/>
    </source>
</evidence>
<feature type="compositionally biased region" description="Polar residues" evidence="3">
    <location>
        <begin position="153"/>
        <end position="171"/>
    </location>
</feature>
<proteinExistence type="inferred from homology"/>
<feature type="compositionally biased region" description="Low complexity" evidence="3">
    <location>
        <begin position="105"/>
        <end position="139"/>
    </location>
</feature>
<dbReference type="EMBL" id="JAEHOC010000004">
    <property type="protein sequence ID" value="KAG2442549.1"/>
    <property type="molecule type" value="Genomic_DNA"/>
</dbReference>
<protein>
    <recommendedName>
        <fullName evidence="4">BFN domain-containing protein</fullName>
    </recommendedName>
</protein>
<organism evidence="5 6">
    <name type="scientific">Chlamydomonas incerta</name>
    <dbReference type="NCBI Taxonomy" id="51695"/>
    <lineage>
        <taxon>Eukaryota</taxon>
        <taxon>Viridiplantae</taxon>
        <taxon>Chlorophyta</taxon>
        <taxon>core chlorophytes</taxon>
        <taxon>Chlorophyceae</taxon>
        <taxon>CS clade</taxon>
        <taxon>Chlamydomonadales</taxon>
        <taxon>Chlamydomonadaceae</taxon>
        <taxon>Chlamydomonas</taxon>
    </lineage>
</organism>
<dbReference type="GO" id="GO:0004518">
    <property type="term" value="F:nuclease activity"/>
    <property type="evidence" value="ECO:0007669"/>
    <property type="project" value="InterPro"/>
</dbReference>
<comment type="caution">
    <text evidence="5">The sequence shown here is derived from an EMBL/GenBank/DDBJ whole genome shotgun (WGS) entry which is preliminary data.</text>
</comment>
<reference evidence="5" key="1">
    <citation type="journal article" date="2020" name="bioRxiv">
        <title>Comparative genomics of Chlamydomonas.</title>
        <authorList>
            <person name="Craig R.J."/>
            <person name="Hasan A.R."/>
            <person name="Ness R.W."/>
            <person name="Keightley P.D."/>
        </authorList>
    </citation>
    <scope>NUCLEOTIDE SEQUENCE</scope>
    <source>
        <strain evidence="5">SAG 7.73</strain>
    </source>
</reference>
<dbReference type="InterPro" id="IPR003729">
    <property type="entry name" value="Bi_nuclease_dom"/>
</dbReference>
<evidence type="ECO:0000256" key="3">
    <source>
        <dbReference type="SAM" id="MobiDB-lite"/>
    </source>
</evidence>
<feature type="region of interest" description="Disordered" evidence="3">
    <location>
        <begin position="102"/>
        <end position="175"/>
    </location>
</feature>
<evidence type="ECO:0000313" key="5">
    <source>
        <dbReference type="EMBL" id="KAG2442549.1"/>
    </source>
</evidence>
<keyword evidence="6" id="KW-1185">Reference proteome</keyword>
<name>A0A835TL54_CHLIN</name>
<dbReference type="PANTHER" id="PTHR15160:SF1">
    <property type="entry name" value="VON HIPPEL-LINDAU DISEASE TUMOR SUPPRESSOR"/>
    <property type="match status" value="1"/>
</dbReference>
<dbReference type="Proteomes" id="UP000650467">
    <property type="component" value="Unassembled WGS sequence"/>
</dbReference>
<accession>A0A835TL54</accession>
<dbReference type="Pfam" id="PF02577">
    <property type="entry name" value="BFN_dom"/>
    <property type="match status" value="1"/>
</dbReference>
<dbReference type="GO" id="GO:0016567">
    <property type="term" value="P:protein ubiquitination"/>
    <property type="evidence" value="ECO:0007669"/>
    <property type="project" value="TreeGrafter"/>
</dbReference>
<dbReference type="PROSITE" id="PS51658">
    <property type="entry name" value="BFN"/>
    <property type="match status" value="1"/>
</dbReference>
<dbReference type="InterPro" id="IPR036104">
    <property type="entry name" value="BFN_sf"/>
</dbReference>
<evidence type="ECO:0000256" key="1">
    <source>
        <dbReference type="ARBA" id="ARBA00009095"/>
    </source>
</evidence>
<dbReference type="Gene3D" id="3.10.690.10">
    <property type="entry name" value="Bifunctional nuclease domain"/>
    <property type="match status" value="1"/>
</dbReference>
<dbReference type="AlphaFoldDB" id="A0A835TL54"/>
<comment type="function">
    <text evidence="2">Bifunctional nuclease with both RNase and DNase activities. Involved in basal defense response. Participates in abscisic acid-derived callose deposition following infection by a necrotrophic pathogen.</text>
</comment>
<gene>
    <name evidence="5" type="ORF">HXX76_002635</name>
</gene>
<sequence length="248" mass="27447">MVHDLMFNMLTRAAQTNGRQWQLLRVAIVALENDIFVGRLFFGDPATGVVAWDCDCRPSDGVYLSLRSGCPFYVAQSVWDLAAVPIRASKVHMIAVHEAHMAAVQQQQQQHGHAHPQQQQPPQQQQHGGTVSSSGNGTVFPRASSGAWGVQQEGASGTVTPASRPSPSDDYTQLKPDDLDAIKLLKRELAVAVREEDYAAAVRLRDHPFMQMYRRIEALNHLGRGEEATRLQNDLVAMVQRMHAEAAY</sequence>
<evidence type="ECO:0000313" key="6">
    <source>
        <dbReference type="Proteomes" id="UP000650467"/>
    </source>
</evidence>
<dbReference type="PANTHER" id="PTHR15160">
    <property type="entry name" value="VON HIPPEL-LINDAU PROTEIN"/>
    <property type="match status" value="1"/>
</dbReference>
<evidence type="ECO:0000259" key="4">
    <source>
        <dbReference type="PROSITE" id="PS51658"/>
    </source>
</evidence>